<dbReference type="Proteomes" id="UP000198211">
    <property type="component" value="Unassembled WGS sequence"/>
</dbReference>
<gene>
    <name evidence="3" type="ORF">PHMEG_00012697</name>
</gene>
<evidence type="ECO:0000313" key="4">
    <source>
        <dbReference type="Proteomes" id="UP000198211"/>
    </source>
</evidence>
<dbReference type="EMBL" id="NBNE01001467">
    <property type="protein sequence ID" value="OWZ13905.1"/>
    <property type="molecule type" value="Genomic_DNA"/>
</dbReference>
<evidence type="ECO:0000259" key="2">
    <source>
        <dbReference type="Pfam" id="PF17919"/>
    </source>
</evidence>
<dbReference type="InterPro" id="IPR043502">
    <property type="entry name" value="DNA/RNA_pol_sf"/>
</dbReference>
<proteinExistence type="predicted"/>
<feature type="domain" description="Reverse transcriptase/retrotransposon-derived protein RNase H-like" evidence="2">
    <location>
        <begin position="17"/>
        <end position="66"/>
    </location>
</feature>
<dbReference type="Pfam" id="PF17919">
    <property type="entry name" value="RT_RNaseH_2"/>
    <property type="match status" value="1"/>
</dbReference>
<dbReference type="InterPro" id="IPR041577">
    <property type="entry name" value="RT_RNaseH_2"/>
</dbReference>
<comment type="caution">
    <text evidence="3">The sequence shown here is derived from an EMBL/GenBank/DDBJ whole genome shotgun (WGS) entry which is preliminary data.</text>
</comment>
<dbReference type="PANTHER" id="PTHR37984:SF5">
    <property type="entry name" value="PROTEIN NYNRIN-LIKE"/>
    <property type="match status" value="1"/>
</dbReference>
<dbReference type="InterPro" id="IPR043128">
    <property type="entry name" value="Rev_trsase/Diguanyl_cyclase"/>
</dbReference>
<reference evidence="4" key="1">
    <citation type="submission" date="2017-03" db="EMBL/GenBank/DDBJ databases">
        <title>Phytopthora megakarya and P. palmivora, two closely related causual agents of cacao black pod achieved similar genome size and gene model numbers by different mechanisms.</title>
        <authorList>
            <person name="Ali S."/>
            <person name="Shao J."/>
            <person name="Larry D.J."/>
            <person name="Kronmiller B."/>
            <person name="Shen D."/>
            <person name="Strem M.D."/>
            <person name="Melnick R.L."/>
            <person name="Guiltinan M.J."/>
            <person name="Tyler B.M."/>
            <person name="Meinhardt L.W."/>
            <person name="Bailey B.A."/>
        </authorList>
    </citation>
    <scope>NUCLEOTIDE SEQUENCE [LARGE SCALE GENOMIC DNA]</scope>
    <source>
        <strain evidence="4">zdho120</strain>
    </source>
</reference>
<dbReference type="SUPFAM" id="SSF56672">
    <property type="entry name" value="DNA/RNA polymerases"/>
    <property type="match status" value="1"/>
</dbReference>
<evidence type="ECO:0000256" key="1">
    <source>
        <dbReference type="ARBA" id="ARBA00023268"/>
    </source>
</evidence>
<keyword evidence="4" id="KW-1185">Reference proteome</keyword>
<keyword evidence="1" id="KW-0511">Multifunctional enzyme</keyword>
<organism evidence="3 4">
    <name type="scientific">Phytophthora megakarya</name>
    <dbReference type="NCBI Taxonomy" id="4795"/>
    <lineage>
        <taxon>Eukaryota</taxon>
        <taxon>Sar</taxon>
        <taxon>Stramenopiles</taxon>
        <taxon>Oomycota</taxon>
        <taxon>Peronosporomycetes</taxon>
        <taxon>Peronosporales</taxon>
        <taxon>Peronosporaceae</taxon>
        <taxon>Phytophthora</taxon>
    </lineage>
</organism>
<name>A0A225W8L0_9STRA</name>
<dbReference type="AlphaFoldDB" id="A0A225W8L0"/>
<sequence length="179" mass="20346">MAAPLECLKGKGTVFRWNEDCEVAFNQLQRSLVRHPILVYPDFSKRFKLYVDSSHLEWVLLLCKKSMAATVPSRSLARYKSVLKDTGSTKLMGLLRLNAGVWSGPRGRFNVFSTTVNHQALTWTFSENTRTTKAKLAKWAMEFSQLRFKIHHKAGTLMGHTDGLFRLNHLPTTGLTKCC</sequence>
<dbReference type="Gene3D" id="3.30.70.270">
    <property type="match status" value="1"/>
</dbReference>
<accession>A0A225W8L0</accession>
<dbReference type="OrthoDB" id="116078at2759"/>
<protein>
    <submittedName>
        <fullName evidence="3">Zinc knuckle protein</fullName>
    </submittedName>
</protein>
<evidence type="ECO:0000313" key="3">
    <source>
        <dbReference type="EMBL" id="OWZ13905.1"/>
    </source>
</evidence>
<dbReference type="GO" id="GO:0003824">
    <property type="term" value="F:catalytic activity"/>
    <property type="evidence" value="ECO:0007669"/>
    <property type="project" value="UniProtKB-KW"/>
</dbReference>
<dbReference type="InterPro" id="IPR050951">
    <property type="entry name" value="Retrovirus_Pol_polyprotein"/>
</dbReference>
<dbReference type="PANTHER" id="PTHR37984">
    <property type="entry name" value="PROTEIN CBG26694"/>
    <property type="match status" value="1"/>
</dbReference>